<comment type="caution">
    <text evidence="1">The sequence shown here is derived from an EMBL/GenBank/DDBJ whole genome shotgun (WGS) entry which is preliminary data.</text>
</comment>
<accession>A0A9N9EU09</accession>
<name>A0A9N9EU09_9GLOM</name>
<reference evidence="1" key="1">
    <citation type="submission" date="2021-06" db="EMBL/GenBank/DDBJ databases">
        <authorList>
            <person name="Kallberg Y."/>
            <person name="Tangrot J."/>
            <person name="Rosling A."/>
        </authorList>
    </citation>
    <scope>NUCLEOTIDE SEQUENCE</scope>
    <source>
        <strain evidence="1">IN212</strain>
    </source>
</reference>
<evidence type="ECO:0000313" key="2">
    <source>
        <dbReference type="Proteomes" id="UP000789396"/>
    </source>
</evidence>
<proteinExistence type="predicted"/>
<dbReference type="EMBL" id="CAJVPZ010019675">
    <property type="protein sequence ID" value="CAG8695558.1"/>
    <property type="molecule type" value="Genomic_DNA"/>
</dbReference>
<dbReference type="OrthoDB" id="107110at2759"/>
<organism evidence="1 2">
    <name type="scientific">Racocetra fulgida</name>
    <dbReference type="NCBI Taxonomy" id="60492"/>
    <lineage>
        <taxon>Eukaryota</taxon>
        <taxon>Fungi</taxon>
        <taxon>Fungi incertae sedis</taxon>
        <taxon>Mucoromycota</taxon>
        <taxon>Glomeromycotina</taxon>
        <taxon>Glomeromycetes</taxon>
        <taxon>Diversisporales</taxon>
        <taxon>Gigasporaceae</taxon>
        <taxon>Racocetra</taxon>
    </lineage>
</organism>
<evidence type="ECO:0000313" key="1">
    <source>
        <dbReference type="EMBL" id="CAG8695558.1"/>
    </source>
</evidence>
<protein>
    <submittedName>
        <fullName evidence="1">10947_t:CDS:1</fullName>
    </submittedName>
</protein>
<sequence>NREYVVTSMPTEPLLAEASARIMNDPFISPTELINQLSSALKKGVVEADDSKKDLNDTNASENYFRFVTIEDFLRSLLADKVYEKIENH</sequence>
<keyword evidence="2" id="KW-1185">Reference proteome</keyword>
<dbReference type="AlphaFoldDB" id="A0A9N9EU09"/>
<feature type="non-terminal residue" evidence="1">
    <location>
        <position position="89"/>
    </location>
</feature>
<gene>
    <name evidence="1" type="ORF">RFULGI_LOCUS10191</name>
</gene>
<dbReference type="Proteomes" id="UP000789396">
    <property type="component" value="Unassembled WGS sequence"/>
</dbReference>